<dbReference type="InterPro" id="IPR021833">
    <property type="entry name" value="DUF3425"/>
</dbReference>
<reference evidence="2 3" key="1">
    <citation type="journal article" date="2023" name="IMA Fungus">
        <title>Comparative genomic study of the Penicillium genus elucidates a diverse pangenome and 15 lateral gene transfer events.</title>
        <authorList>
            <person name="Petersen C."/>
            <person name="Sorensen T."/>
            <person name="Nielsen M.R."/>
            <person name="Sondergaard T.E."/>
            <person name="Sorensen J.L."/>
            <person name="Fitzpatrick D.A."/>
            <person name="Frisvad J.C."/>
            <person name="Nielsen K.L."/>
        </authorList>
    </citation>
    <scope>NUCLEOTIDE SEQUENCE [LARGE SCALE GENOMIC DNA]</scope>
    <source>
        <strain evidence="2 3">IBT 35679</strain>
    </source>
</reference>
<proteinExistence type="predicted"/>
<evidence type="ECO:0000313" key="2">
    <source>
        <dbReference type="EMBL" id="KAJ5546680.1"/>
    </source>
</evidence>
<dbReference type="PANTHER" id="PTHR38116">
    <property type="entry name" value="CHROMOSOME 7, WHOLE GENOME SHOTGUN SEQUENCE"/>
    <property type="match status" value="1"/>
</dbReference>
<keyword evidence="3" id="KW-1185">Reference proteome</keyword>
<dbReference type="Proteomes" id="UP001220324">
    <property type="component" value="Unassembled WGS sequence"/>
</dbReference>
<sequence length="303" mass="33802">MFDAKSSMPSTGNMDQGSKPKKRIITTARREQNKAAQRAWRQRQRQNCSGLTICHERPKPKLKPSSRALGTSLPVTNSTTAQQNSQEISTTHPKQTSASEIDYEDPGGIDPDSSLNSLDVTPPDVSSETLTSDQELVLSKDPSIAFLQTDPKLNTLQPTQTQTLLAFLHNATCLGFDISDLMTCDKRSMSPFFSSIAPTDDPQSLVANKFNPSIPIHLQPTMAQILVPHHAALDLIPLPLLRDRAIMLSFAMPEIFDLWDLKLDIYVRHGIVLKTGGDRLPWDPKNWDMKPWFAKKWGMPVCE</sequence>
<feature type="compositionally biased region" description="Polar residues" evidence="1">
    <location>
        <begin position="7"/>
        <end position="16"/>
    </location>
</feature>
<feature type="compositionally biased region" description="Polar residues" evidence="1">
    <location>
        <begin position="73"/>
        <end position="99"/>
    </location>
</feature>
<dbReference type="PANTHER" id="PTHR38116:SF8">
    <property type="entry name" value="BZIP DOMAIN-CONTAINING PROTEIN"/>
    <property type="match status" value="1"/>
</dbReference>
<accession>A0AAD6D0A9</accession>
<dbReference type="EMBL" id="JAQIZZ010000003">
    <property type="protein sequence ID" value="KAJ5546680.1"/>
    <property type="molecule type" value="Genomic_DNA"/>
</dbReference>
<protein>
    <recommendedName>
        <fullName evidence="4">BZIP domain-containing protein</fullName>
    </recommendedName>
</protein>
<evidence type="ECO:0000256" key="1">
    <source>
        <dbReference type="SAM" id="MobiDB-lite"/>
    </source>
</evidence>
<evidence type="ECO:0000313" key="3">
    <source>
        <dbReference type="Proteomes" id="UP001220324"/>
    </source>
</evidence>
<dbReference type="Pfam" id="PF11905">
    <property type="entry name" value="DUF3425"/>
    <property type="match status" value="1"/>
</dbReference>
<organism evidence="2 3">
    <name type="scientific">Penicillium frequentans</name>
    <dbReference type="NCBI Taxonomy" id="3151616"/>
    <lineage>
        <taxon>Eukaryota</taxon>
        <taxon>Fungi</taxon>
        <taxon>Dikarya</taxon>
        <taxon>Ascomycota</taxon>
        <taxon>Pezizomycotina</taxon>
        <taxon>Eurotiomycetes</taxon>
        <taxon>Eurotiomycetidae</taxon>
        <taxon>Eurotiales</taxon>
        <taxon>Aspergillaceae</taxon>
        <taxon>Penicillium</taxon>
    </lineage>
</organism>
<feature type="region of interest" description="Disordered" evidence="1">
    <location>
        <begin position="1"/>
        <end position="134"/>
    </location>
</feature>
<gene>
    <name evidence="2" type="ORF">N7494_004265</name>
</gene>
<comment type="caution">
    <text evidence="2">The sequence shown here is derived from an EMBL/GenBank/DDBJ whole genome shotgun (WGS) entry which is preliminary data.</text>
</comment>
<dbReference type="AlphaFoldDB" id="A0AAD6D0A9"/>
<dbReference type="Gene3D" id="1.20.5.170">
    <property type="match status" value="1"/>
</dbReference>
<evidence type="ECO:0008006" key="4">
    <source>
        <dbReference type="Google" id="ProtNLM"/>
    </source>
</evidence>
<feature type="compositionally biased region" description="Polar residues" evidence="1">
    <location>
        <begin position="113"/>
        <end position="134"/>
    </location>
</feature>
<name>A0AAD6D0A9_9EURO</name>